<feature type="domain" description="Metallo-beta-lactamase" evidence="2">
    <location>
        <begin position="5"/>
        <end position="188"/>
    </location>
</feature>
<organism evidence="3 4">
    <name type="scientific">Nesterenkonia aethiopica</name>
    <dbReference type="NCBI Taxonomy" id="269144"/>
    <lineage>
        <taxon>Bacteria</taxon>
        <taxon>Bacillati</taxon>
        <taxon>Actinomycetota</taxon>
        <taxon>Actinomycetes</taxon>
        <taxon>Micrococcales</taxon>
        <taxon>Micrococcaceae</taxon>
        <taxon>Nesterenkonia</taxon>
    </lineage>
</organism>
<evidence type="ECO:0000313" key="4">
    <source>
        <dbReference type="Proteomes" id="UP001500236"/>
    </source>
</evidence>
<name>A0ABP6M2F9_9MICC</name>
<dbReference type="CDD" id="cd16278">
    <property type="entry name" value="metallo-hydrolase-like_MBL-fold"/>
    <property type="match status" value="1"/>
</dbReference>
<dbReference type="InterPro" id="IPR050662">
    <property type="entry name" value="Sec-metab_biosynth-thioest"/>
</dbReference>
<comment type="caution">
    <text evidence="3">The sequence shown here is derived from an EMBL/GenBank/DDBJ whole genome shotgun (WGS) entry which is preliminary data.</text>
</comment>
<sequence length="272" mass="28736">MTLDGTTSYVLAGRDALAVIDPGPADHPEHVEAILTAVAGRTVTQILVTHRHRDHTGAAPALAERTGAPVRGFDPEQCLPGADGLFPHPLSDRERIDLGGAAVELVHTPGHTSDSVSLFLPQAQLVAESGDERLGPGPAGPAAMMLTGDTLLGRGTTMLDHPDGTLTDYLASLECLIGYGDALMLPAHGPAQPSLAKTARRYLAHRHERLDQVRALIAEARQGTTTASSPAAPEDPEQLGRMLYGEDSPVPQRVTTRIAAAQLDHLRRLGEI</sequence>
<dbReference type="Pfam" id="PF00753">
    <property type="entry name" value="Lactamase_B"/>
    <property type="match status" value="1"/>
</dbReference>
<dbReference type="EMBL" id="BAAAVT010000014">
    <property type="protein sequence ID" value="GAA3069447.1"/>
    <property type="molecule type" value="Genomic_DNA"/>
</dbReference>
<evidence type="ECO:0000256" key="1">
    <source>
        <dbReference type="SAM" id="MobiDB-lite"/>
    </source>
</evidence>
<dbReference type="SUPFAM" id="SSF56281">
    <property type="entry name" value="Metallo-hydrolase/oxidoreductase"/>
    <property type="match status" value="1"/>
</dbReference>
<feature type="region of interest" description="Disordered" evidence="1">
    <location>
        <begin position="221"/>
        <end position="240"/>
    </location>
</feature>
<proteinExistence type="predicted"/>
<dbReference type="InterPro" id="IPR036866">
    <property type="entry name" value="RibonucZ/Hydroxyglut_hydro"/>
</dbReference>
<dbReference type="Proteomes" id="UP001500236">
    <property type="component" value="Unassembled WGS sequence"/>
</dbReference>
<dbReference type="PANTHER" id="PTHR23131">
    <property type="entry name" value="ENDORIBONUCLEASE LACTB2"/>
    <property type="match status" value="1"/>
</dbReference>
<dbReference type="SMART" id="SM00849">
    <property type="entry name" value="Lactamase_B"/>
    <property type="match status" value="1"/>
</dbReference>
<gene>
    <name evidence="3" type="ORF">GCM10010529_22350</name>
</gene>
<protein>
    <submittedName>
        <fullName evidence="3">MBL fold metallo-hydrolase</fullName>
    </submittedName>
</protein>
<dbReference type="InterPro" id="IPR001279">
    <property type="entry name" value="Metallo-B-lactamas"/>
</dbReference>
<reference evidence="4" key="1">
    <citation type="journal article" date="2019" name="Int. J. Syst. Evol. Microbiol.">
        <title>The Global Catalogue of Microorganisms (GCM) 10K type strain sequencing project: providing services to taxonomists for standard genome sequencing and annotation.</title>
        <authorList>
            <consortium name="The Broad Institute Genomics Platform"/>
            <consortium name="The Broad Institute Genome Sequencing Center for Infectious Disease"/>
            <person name="Wu L."/>
            <person name="Ma J."/>
        </authorList>
    </citation>
    <scope>NUCLEOTIDE SEQUENCE [LARGE SCALE GENOMIC DNA]</scope>
    <source>
        <strain evidence="4">JCM 14309</strain>
    </source>
</reference>
<dbReference type="Gene3D" id="3.60.15.10">
    <property type="entry name" value="Ribonuclease Z/Hydroxyacylglutathione hydrolase-like"/>
    <property type="match status" value="2"/>
</dbReference>
<keyword evidence="4" id="KW-1185">Reference proteome</keyword>
<accession>A0ABP6M2F9</accession>
<evidence type="ECO:0000313" key="3">
    <source>
        <dbReference type="EMBL" id="GAA3069447.1"/>
    </source>
</evidence>
<evidence type="ECO:0000259" key="2">
    <source>
        <dbReference type="SMART" id="SM00849"/>
    </source>
</evidence>
<dbReference type="PANTHER" id="PTHR23131:SF0">
    <property type="entry name" value="ENDORIBONUCLEASE LACTB2"/>
    <property type="match status" value="1"/>
</dbReference>